<dbReference type="Pfam" id="PF13413">
    <property type="entry name" value="HTH_25"/>
    <property type="match status" value="1"/>
</dbReference>
<feature type="region of interest" description="Disordered" evidence="1">
    <location>
        <begin position="240"/>
        <end position="285"/>
    </location>
</feature>
<keyword evidence="2" id="KW-0472">Membrane</keyword>
<dbReference type="Proteomes" id="UP000192783">
    <property type="component" value="Unassembled WGS sequence"/>
</dbReference>
<protein>
    <submittedName>
        <fullName evidence="4">Protein RodZ, contains Xre-like HTH and DUF4115 domains</fullName>
    </submittedName>
</protein>
<dbReference type="PANTHER" id="PTHR34475:SF1">
    <property type="entry name" value="CYTOSKELETON PROTEIN RODZ"/>
    <property type="match status" value="1"/>
</dbReference>
<sequence>MEAIREIGAFLEGERKRQQLTLEAVSRHTRISVKMLRAIEEGELGVIGTPLIIRGFLKTYCEALGIDPTPVLEEYAAEILQYDDERDRLRRFEGWMKAAPSRGRLLLGAILFLILAAVLAAGWALWWPGYQQKKTATVLENPAVPTTQDLPTELAAGGSEPKPQVPPQTEESPAVEQTGPHGPEQVPAGEERSIEVAVPKIEEQAPGEEPLPSGPVLKEEGKSVGAAREGTAVLSGGAVETSLDSQADSTPSPVESALGPAPRIRPEPPAQQAETTVAEGQKAPMPGHTVRIVAHEKSWVQVRVDGTDSESRLMKPGDEKSYSVEKSVHLWVGNAGGIRVYWDDKPLRPLGRGGEVVRVQLPDPRFMPES</sequence>
<evidence type="ECO:0000259" key="3">
    <source>
        <dbReference type="Pfam" id="PF13464"/>
    </source>
</evidence>
<evidence type="ECO:0000313" key="5">
    <source>
        <dbReference type="Proteomes" id="UP000192783"/>
    </source>
</evidence>
<dbReference type="STRING" id="1121390.SAMN02746041_00052"/>
<dbReference type="InterPro" id="IPR025194">
    <property type="entry name" value="RodZ-like_C"/>
</dbReference>
<dbReference type="Pfam" id="PF13464">
    <property type="entry name" value="RodZ_C"/>
    <property type="match status" value="1"/>
</dbReference>
<proteinExistence type="predicted"/>
<feature type="region of interest" description="Disordered" evidence="1">
    <location>
        <begin position="148"/>
        <end position="227"/>
    </location>
</feature>
<keyword evidence="5" id="KW-1185">Reference proteome</keyword>
<keyword evidence="2" id="KW-0812">Transmembrane</keyword>
<gene>
    <name evidence="4" type="ORF">SAMN02746041_00052</name>
</gene>
<evidence type="ECO:0000313" key="4">
    <source>
        <dbReference type="EMBL" id="SMC16354.1"/>
    </source>
</evidence>
<feature type="compositionally biased region" description="Polar residues" evidence="1">
    <location>
        <begin position="242"/>
        <end position="253"/>
    </location>
</feature>
<evidence type="ECO:0000256" key="2">
    <source>
        <dbReference type="SAM" id="Phobius"/>
    </source>
</evidence>
<dbReference type="InterPro" id="IPR010982">
    <property type="entry name" value="Lambda_DNA-bd_dom_sf"/>
</dbReference>
<dbReference type="EMBL" id="FWXF01000001">
    <property type="protein sequence ID" value="SMC16354.1"/>
    <property type="molecule type" value="Genomic_DNA"/>
</dbReference>
<dbReference type="OrthoDB" id="9790252at2"/>
<organism evidence="4 5">
    <name type="scientific">Desulfacinum hydrothermale DSM 13146</name>
    <dbReference type="NCBI Taxonomy" id="1121390"/>
    <lineage>
        <taxon>Bacteria</taxon>
        <taxon>Pseudomonadati</taxon>
        <taxon>Thermodesulfobacteriota</taxon>
        <taxon>Syntrophobacteria</taxon>
        <taxon>Syntrophobacterales</taxon>
        <taxon>Syntrophobacteraceae</taxon>
        <taxon>Desulfacinum</taxon>
    </lineage>
</organism>
<dbReference type="PANTHER" id="PTHR34475">
    <property type="match status" value="1"/>
</dbReference>
<reference evidence="4 5" key="1">
    <citation type="submission" date="2017-04" db="EMBL/GenBank/DDBJ databases">
        <authorList>
            <person name="Afonso C.L."/>
            <person name="Miller P.J."/>
            <person name="Scott M.A."/>
            <person name="Spackman E."/>
            <person name="Goraichik I."/>
            <person name="Dimitrov K.M."/>
            <person name="Suarez D.L."/>
            <person name="Swayne D.E."/>
        </authorList>
    </citation>
    <scope>NUCLEOTIDE SEQUENCE [LARGE SCALE GENOMIC DNA]</scope>
    <source>
        <strain evidence="4 5">DSM 13146</strain>
    </source>
</reference>
<evidence type="ECO:0000256" key="1">
    <source>
        <dbReference type="SAM" id="MobiDB-lite"/>
    </source>
</evidence>
<feature type="domain" description="Cytoskeleton protein RodZ-like C-terminal" evidence="3">
    <location>
        <begin position="291"/>
        <end position="359"/>
    </location>
</feature>
<dbReference type="Gene3D" id="1.10.260.40">
    <property type="entry name" value="lambda repressor-like DNA-binding domains"/>
    <property type="match status" value="1"/>
</dbReference>
<dbReference type="AlphaFoldDB" id="A0A1W1WXI8"/>
<dbReference type="SUPFAM" id="SSF47413">
    <property type="entry name" value="lambda repressor-like DNA-binding domains"/>
    <property type="match status" value="1"/>
</dbReference>
<keyword evidence="2" id="KW-1133">Transmembrane helix</keyword>
<name>A0A1W1WXI8_9BACT</name>
<dbReference type="RefSeq" id="WP_139796411.1">
    <property type="nucleotide sequence ID" value="NZ_FWXF01000001.1"/>
</dbReference>
<accession>A0A1W1WXI8</accession>
<feature type="transmembrane region" description="Helical" evidence="2">
    <location>
        <begin position="105"/>
        <end position="127"/>
    </location>
</feature>
<dbReference type="InterPro" id="IPR050400">
    <property type="entry name" value="Bact_Cytoskel_RodZ"/>
</dbReference>
<dbReference type="GO" id="GO:0003677">
    <property type="term" value="F:DNA binding"/>
    <property type="evidence" value="ECO:0007669"/>
    <property type="project" value="InterPro"/>
</dbReference>